<dbReference type="PANTHER" id="PTHR33155:SF3">
    <property type="entry name" value="PROTEIN FAF-LIKE, CHLOROPLASTIC"/>
    <property type="match status" value="1"/>
</dbReference>
<evidence type="ECO:0000256" key="1">
    <source>
        <dbReference type="ARBA" id="ARBA00008690"/>
    </source>
</evidence>
<dbReference type="AlphaFoldDB" id="A0AAN7K4Q1"/>
<dbReference type="InterPro" id="IPR046431">
    <property type="entry name" value="FAF_dom"/>
</dbReference>
<feature type="compositionally biased region" description="Basic and acidic residues" evidence="2">
    <location>
        <begin position="232"/>
        <end position="242"/>
    </location>
</feature>
<dbReference type="Pfam" id="PF11250">
    <property type="entry name" value="FAF"/>
    <property type="match status" value="1"/>
</dbReference>
<comment type="similarity">
    <text evidence="1">Belongs to the fantastic four family.</text>
</comment>
<comment type="caution">
    <text evidence="4">The sequence shown here is derived from an EMBL/GenBank/DDBJ whole genome shotgun (WGS) entry which is preliminary data.</text>
</comment>
<evidence type="ECO:0000259" key="3">
    <source>
        <dbReference type="Pfam" id="PF11250"/>
    </source>
</evidence>
<feature type="region of interest" description="Disordered" evidence="2">
    <location>
        <begin position="227"/>
        <end position="275"/>
    </location>
</feature>
<feature type="compositionally biased region" description="Low complexity" evidence="2">
    <location>
        <begin position="169"/>
        <end position="192"/>
    </location>
</feature>
<evidence type="ECO:0000256" key="2">
    <source>
        <dbReference type="SAM" id="MobiDB-lite"/>
    </source>
</evidence>
<feature type="domain" description="FAF" evidence="3">
    <location>
        <begin position="175"/>
        <end position="227"/>
    </location>
</feature>
<dbReference type="InterPro" id="IPR021410">
    <property type="entry name" value="FAF"/>
</dbReference>
<evidence type="ECO:0000313" key="4">
    <source>
        <dbReference type="EMBL" id="KAK4758196.1"/>
    </source>
</evidence>
<evidence type="ECO:0000313" key="5">
    <source>
        <dbReference type="Proteomes" id="UP001345219"/>
    </source>
</evidence>
<organism evidence="4 5">
    <name type="scientific">Trapa incisa</name>
    <dbReference type="NCBI Taxonomy" id="236973"/>
    <lineage>
        <taxon>Eukaryota</taxon>
        <taxon>Viridiplantae</taxon>
        <taxon>Streptophyta</taxon>
        <taxon>Embryophyta</taxon>
        <taxon>Tracheophyta</taxon>
        <taxon>Spermatophyta</taxon>
        <taxon>Magnoliopsida</taxon>
        <taxon>eudicotyledons</taxon>
        <taxon>Gunneridae</taxon>
        <taxon>Pentapetalae</taxon>
        <taxon>rosids</taxon>
        <taxon>malvids</taxon>
        <taxon>Myrtales</taxon>
        <taxon>Lythraceae</taxon>
        <taxon>Trapa</taxon>
    </lineage>
</organism>
<feature type="compositionally biased region" description="Acidic residues" evidence="2">
    <location>
        <begin position="248"/>
        <end position="266"/>
    </location>
</feature>
<sequence length="275" mass="30721">MGTMAASMKQGIKSIFPSDGESSRVESLRKTLSASISSCKWVAQNGLNSENGEDTQSKSRFDVWNSVQEQSNDRGCVKAGQPDNIWNSILSTQKIDQHVQAAPYIHSFGKRSERLLSAKSLQICTESLGSETGSDGFSSFCASLEDNHCEDDKEESQAISYKKRNLQPLPRSRSFLPPLPSLSRQSGSSLQVRSRRDNGRLVLEAVSVQEQSNFRAQREDGRLVLTFIDDPSSDHGHEDRNKTASFDVYEEEEEEEEDNQETDMETEEARDADVN</sequence>
<proteinExistence type="inferred from homology"/>
<dbReference type="PANTHER" id="PTHR33155">
    <property type="entry name" value="FANTASTIC FOUR-LIKE PROTEIN (DUF3049)"/>
    <property type="match status" value="1"/>
</dbReference>
<gene>
    <name evidence="4" type="ORF">SAY87_019497</name>
</gene>
<accession>A0AAN7K4Q1</accession>
<reference evidence="4 5" key="1">
    <citation type="journal article" date="2023" name="Hortic Res">
        <title>Pangenome of water caltrop reveals structural variations and asymmetric subgenome divergence after allopolyploidization.</title>
        <authorList>
            <person name="Zhang X."/>
            <person name="Chen Y."/>
            <person name="Wang L."/>
            <person name="Yuan Y."/>
            <person name="Fang M."/>
            <person name="Shi L."/>
            <person name="Lu R."/>
            <person name="Comes H.P."/>
            <person name="Ma Y."/>
            <person name="Chen Y."/>
            <person name="Huang G."/>
            <person name="Zhou Y."/>
            <person name="Zheng Z."/>
            <person name="Qiu Y."/>
        </authorList>
    </citation>
    <scope>NUCLEOTIDE SEQUENCE [LARGE SCALE GENOMIC DNA]</scope>
    <source>
        <tissue evidence="4">Roots</tissue>
    </source>
</reference>
<feature type="region of interest" description="Disordered" evidence="2">
    <location>
        <begin position="169"/>
        <end position="195"/>
    </location>
</feature>
<dbReference type="EMBL" id="JAXIOK010000012">
    <property type="protein sequence ID" value="KAK4758196.1"/>
    <property type="molecule type" value="Genomic_DNA"/>
</dbReference>
<name>A0AAN7K4Q1_9MYRT</name>
<dbReference type="Proteomes" id="UP001345219">
    <property type="component" value="Chromosome 15"/>
</dbReference>
<keyword evidence="5" id="KW-1185">Reference proteome</keyword>
<protein>
    <recommendedName>
        <fullName evidence="3">FAF domain-containing protein</fullName>
    </recommendedName>
</protein>